<reference evidence="1" key="2">
    <citation type="submission" date="2021-08" db="EMBL/GenBank/DDBJ databases">
        <authorList>
            <person name="Eriksson T."/>
        </authorList>
    </citation>
    <scope>NUCLEOTIDE SEQUENCE</scope>
    <source>
        <strain evidence="1">Stoneville</strain>
        <tissue evidence="1">Whole head</tissue>
    </source>
</reference>
<protein>
    <submittedName>
        <fullName evidence="1">Uncharacterized protein</fullName>
    </submittedName>
</protein>
<sequence length="613" mass="70726">MMRSLGKYVRKKKLDVNLEKTKMMAFIKRKGKSEKNEWKREGKKIEQVSEFQYLGYTFNERATDKAHMREIVRKEWTWYIVREECKRNRLRVKEGKSEAKLEDKMDGREQCRILTECWRENKKNTEKKKRENYYQRNGYASEEVKRLRAKGRWMNVELSERDKDTDKQERRERIKESRCNREYEMCMTEEIPKYLRERESTRYRKMIARMWERGEIKQVISPDGRCTWKVSRSGARSAEWKWLAQSEMNLSVPAVPALVELLNCDPGPGMQLKRPPPGKNRQEEDDGALLDACMLMAAISNGLPDDIHKLTEGKQIWHISTSVLVICGDSSKRDQKMNVVVVFVDIDSDCFHPPQKFFIRHDSIPGPDSIYSSRRKQWQINPPLNGCPHESVQVLEETFPPPSSINKLKAAAITLECLLLETWNGGQSGPTNGLRFFISTPSLGQHAYLTGDRRRDKARVRNFPIGTNIANLGEPLKIMAVLWLGFVAEDVCTWGTLHPRKRVEGTEVSALDQRRNKGIKGRTGVSLAGRWSALNADRLSPATLTCNLSSAGSLCKHDQIYRNVYMLLRPQGETAPRHYAASASRGTHRDVGQIPTRTTVNNCHITLPYSKTY</sequence>
<dbReference type="Proteomes" id="UP000719412">
    <property type="component" value="Unassembled WGS sequence"/>
</dbReference>
<accession>A0A8J6HA55</accession>
<dbReference type="AlphaFoldDB" id="A0A8J6HA55"/>
<reference evidence="1" key="1">
    <citation type="journal article" date="2020" name="J Insects Food Feed">
        <title>The yellow mealworm (Tenebrio molitor) genome: a resource for the emerging insects as food and feed industry.</title>
        <authorList>
            <person name="Eriksson T."/>
            <person name="Andere A."/>
            <person name="Kelstrup H."/>
            <person name="Emery V."/>
            <person name="Picard C."/>
        </authorList>
    </citation>
    <scope>NUCLEOTIDE SEQUENCE</scope>
    <source>
        <strain evidence="1">Stoneville</strain>
        <tissue evidence="1">Whole head</tissue>
    </source>
</reference>
<evidence type="ECO:0000313" key="1">
    <source>
        <dbReference type="EMBL" id="KAH0810556.1"/>
    </source>
</evidence>
<proteinExistence type="predicted"/>
<gene>
    <name evidence="1" type="ORF">GEV33_012237</name>
</gene>
<organism evidence="1 2">
    <name type="scientific">Tenebrio molitor</name>
    <name type="common">Yellow mealworm beetle</name>
    <dbReference type="NCBI Taxonomy" id="7067"/>
    <lineage>
        <taxon>Eukaryota</taxon>
        <taxon>Metazoa</taxon>
        <taxon>Ecdysozoa</taxon>
        <taxon>Arthropoda</taxon>
        <taxon>Hexapoda</taxon>
        <taxon>Insecta</taxon>
        <taxon>Pterygota</taxon>
        <taxon>Neoptera</taxon>
        <taxon>Endopterygota</taxon>
        <taxon>Coleoptera</taxon>
        <taxon>Polyphaga</taxon>
        <taxon>Cucujiformia</taxon>
        <taxon>Tenebrionidae</taxon>
        <taxon>Tenebrio</taxon>
    </lineage>
</organism>
<name>A0A8J6HA55_TENMO</name>
<evidence type="ECO:0000313" key="2">
    <source>
        <dbReference type="Proteomes" id="UP000719412"/>
    </source>
</evidence>
<comment type="caution">
    <text evidence="1">The sequence shown here is derived from an EMBL/GenBank/DDBJ whole genome shotgun (WGS) entry which is preliminary data.</text>
</comment>
<dbReference type="EMBL" id="JABDTM020027422">
    <property type="protein sequence ID" value="KAH0810556.1"/>
    <property type="molecule type" value="Genomic_DNA"/>
</dbReference>
<keyword evidence="2" id="KW-1185">Reference proteome</keyword>